<feature type="transmembrane region" description="Helical" evidence="1">
    <location>
        <begin position="20"/>
        <end position="42"/>
    </location>
</feature>
<keyword evidence="1" id="KW-0472">Membrane</keyword>
<keyword evidence="1" id="KW-0812">Transmembrane</keyword>
<feature type="transmembrane region" description="Helical" evidence="1">
    <location>
        <begin position="150"/>
        <end position="171"/>
    </location>
</feature>
<proteinExistence type="predicted"/>
<keyword evidence="1" id="KW-1133">Transmembrane helix</keyword>
<dbReference type="AlphaFoldDB" id="A0A075GHQ1"/>
<dbReference type="EMBL" id="KF900613">
    <property type="protein sequence ID" value="AIF01143.1"/>
    <property type="molecule type" value="Genomic_DNA"/>
</dbReference>
<evidence type="ECO:0000313" key="2">
    <source>
        <dbReference type="EMBL" id="AIF01143.1"/>
    </source>
</evidence>
<reference evidence="2" key="1">
    <citation type="journal article" date="2014" name="Genome Biol. Evol.">
        <title>Pangenome evidence for extensive interdomain horizontal transfer affecting lineage core and shell genes in uncultured planktonic thaumarchaeota and euryarchaeota.</title>
        <authorList>
            <person name="Deschamps P."/>
            <person name="Zivanovic Y."/>
            <person name="Moreira D."/>
            <person name="Rodriguez-Valera F."/>
            <person name="Lopez-Garcia P."/>
        </authorList>
    </citation>
    <scope>NUCLEOTIDE SEQUENCE</scope>
</reference>
<name>A0A075GHQ1_9EURY</name>
<protein>
    <submittedName>
        <fullName evidence="2">Uncharacterized protein</fullName>
    </submittedName>
</protein>
<feature type="transmembrane region" description="Helical" evidence="1">
    <location>
        <begin position="127"/>
        <end position="144"/>
    </location>
</feature>
<sequence length="176" mass="18603">MSLADNDWYSALTRPSRTASTGFLLLGGWVLLLTIVNIVIGAYSPGFKVLWLGFLSNGAFGEVYVAHDGITIVLDDIVFAVLGLAVTGLGYVGMAQAVEGGSLAAIRDLPNCLSGLSSTENGIRKTLADWMIVVGVLFYLAWSIQNNTWVDPGVFAVSVAPFSFGIGLNLLDKAEA</sequence>
<feature type="transmembrane region" description="Helical" evidence="1">
    <location>
        <begin position="79"/>
        <end position="106"/>
    </location>
</feature>
<accession>A0A075GHQ1</accession>
<organism evidence="2">
    <name type="scientific">uncultured marine group II/III euryarchaeote KM3_141_E04</name>
    <dbReference type="NCBI Taxonomy" id="1457878"/>
    <lineage>
        <taxon>Archaea</taxon>
        <taxon>Methanobacteriati</taxon>
        <taxon>Methanobacteriota</taxon>
        <taxon>environmental samples</taxon>
    </lineage>
</organism>
<evidence type="ECO:0000256" key="1">
    <source>
        <dbReference type="SAM" id="Phobius"/>
    </source>
</evidence>